<reference evidence="1 2" key="1">
    <citation type="submission" date="2016-10" db="EMBL/GenBank/DDBJ databases">
        <authorList>
            <person name="de Groot N.N."/>
        </authorList>
    </citation>
    <scope>NUCLEOTIDE SEQUENCE [LARGE SCALE GENOMIC DNA]</scope>
    <source>
        <strain evidence="1 2">DSM 100674</strain>
    </source>
</reference>
<dbReference type="InterPro" id="IPR009057">
    <property type="entry name" value="Homeodomain-like_sf"/>
</dbReference>
<gene>
    <name evidence="1" type="ORF">SAMN05443999_12025</name>
</gene>
<dbReference type="EMBL" id="FOAG01000020">
    <property type="protein sequence ID" value="SEM32454.1"/>
    <property type="molecule type" value="Genomic_DNA"/>
</dbReference>
<sequence>MTKPYSDDLRERVVAAMQSGASCRSVAARFGVAPSSVVKWTQRSAQTGSVSPAQMGGYRRPILEPHRVWLLDQVQSRSHITLGMLQEMLARRGIAVSHDTVWRFLRGCGFSFKKRQWSPTSVNAPM</sequence>
<dbReference type="OrthoDB" id="565387at2"/>
<dbReference type="PROSITE" id="PS51257">
    <property type="entry name" value="PROKAR_LIPOPROTEIN"/>
    <property type="match status" value="1"/>
</dbReference>
<dbReference type="Gene3D" id="1.10.10.10">
    <property type="entry name" value="Winged helix-like DNA-binding domain superfamily/Winged helix DNA-binding domain"/>
    <property type="match status" value="1"/>
</dbReference>
<keyword evidence="2" id="KW-1185">Reference proteome</keyword>
<dbReference type="SUPFAM" id="SSF46689">
    <property type="entry name" value="Homeodomain-like"/>
    <property type="match status" value="1"/>
</dbReference>
<evidence type="ECO:0000313" key="2">
    <source>
        <dbReference type="Proteomes" id="UP000199582"/>
    </source>
</evidence>
<accession>A0A1H7XFR5</accession>
<protein>
    <submittedName>
        <fullName evidence="1">Transposase</fullName>
    </submittedName>
</protein>
<dbReference type="Proteomes" id="UP000199582">
    <property type="component" value="Unassembled WGS sequence"/>
</dbReference>
<dbReference type="STRING" id="1287727.SAMN05443999_12025"/>
<dbReference type="InterPro" id="IPR036388">
    <property type="entry name" value="WH-like_DNA-bd_sf"/>
</dbReference>
<evidence type="ECO:0000313" key="1">
    <source>
        <dbReference type="EMBL" id="SEM32454.1"/>
    </source>
</evidence>
<organism evidence="1 2">
    <name type="scientific">Roseovarius azorensis</name>
    <dbReference type="NCBI Taxonomy" id="1287727"/>
    <lineage>
        <taxon>Bacteria</taxon>
        <taxon>Pseudomonadati</taxon>
        <taxon>Pseudomonadota</taxon>
        <taxon>Alphaproteobacteria</taxon>
        <taxon>Rhodobacterales</taxon>
        <taxon>Roseobacteraceae</taxon>
        <taxon>Roseovarius</taxon>
    </lineage>
</organism>
<proteinExistence type="predicted"/>
<dbReference type="AlphaFoldDB" id="A0A1H7XFR5"/>
<name>A0A1H7XFR5_9RHOB</name>